<dbReference type="SUPFAM" id="SSF53474">
    <property type="entry name" value="alpha/beta-Hydrolases"/>
    <property type="match status" value="1"/>
</dbReference>
<dbReference type="InterPro" id="IPR029058">
    <property type="entry name" value="AB_hydrolase_fold"/>
</dbReference>
<dbReference type="Pfam" id="PF12697">
    <property type="entry name" value="Abhydrolase_6"/>
    <property type="match status" value="1"/>
</dbReference>
<reference evidence="2 3" key="1">
    <citation type="submission" date="2022-01" db="EMBL/GenBank/DDBJ databases">
        <title>Mariniradius saccharolyticus sp. nov., isolated from sediment of a river.</title>
        <authorList>
            <person name="Liu H."/>
        </authorList>
    </citation>
    <scope>NUCLEOTIDE SEQUENCE [LARGE SCALE GENOMIC DNA]</scope>
    <source>
        <strain evidence="2 3">RY-2</strain>
    </source>
</reference>
<gene>
    <name evidence="2" type="ORF">L0U89_14720</name>
</gene>
<feature type="domain" description="AB hydrolase-1" evidence="1">
    <location>
        <begin position="31"/>
        <end position="263"/>
    </location>
</feature>
<dbReference type="GO" id="GO:0016787">
    <property type="term" value="F:hydrolase activity"/>
    <property type="evidence" value="ECO:0007669"/>
    <property type="project" value="UniProtKB-KW"/>
</dbReference>
<comment type="caution">
    <text evidence="2">The sequence shown here is derived from an EMBL/GenBank/DDBJ whole genome shotgun (WGS) entry which is preliminary data.</text>
</comment>
<accession>A0ABS9BYE3</accession>
<dbReference type="InterPro" id="IPR045889">
    <property type="entry name" value="MES/HNL"/>
</dbReference>
<evidence type="ECO:0000313" key="3">
    <source>
        <dbReference type="Proteomes" id="UP001201449"/>
    </source>
</evidence>
<keyword evidence="2" id="KW-0378">Hydrolase</keyword>
<evidence type="ECO:0000313" key="2">
    <source>
        <dbReference type="EMBL" id="MCF1752314.1"/>
    </source>
</evidence>
<dbReference type="PANTHER" id="PTHR10992:SF1086">
    <property type="entry name" value="AB HYDROLASE-1 DOMAIN-CONTAINING PROTEIN"/>
    <property type="match status" value="1"/>
</dbReference>
<evidence type="ECO:0000259" key="1">
    <source>
        <dbReference type="Pfam" id="PF12697"/>
    </source>
</evidence>
<sequence length="269" mass="29596">MIQHMKPLISFLLFLSLQTVSFGQNVEKTYLLVHGAWHGAWCWDKIVPLMEAKGYRVVAIDLPSHGADTTDASTVTFDDYVSKVTETAHRLEGKIILVGHSMGGTVISQAGEVLGKEKVDKLVYLDAFLPRDGESVSSLARMIESSLPVDSTRLTIGAGLIVGADGKTSTFKPEIADILFYNDCSQADREFAHERLSRQAFAPLGTPVSVSDGVYGAIPKYYILCTESKDLDKSILPTRVQCEKVLKIRSSHSPFFSKPKQLANMLMQL</sequence>
<dbReference type="Proteomes" id="UP001201449">
    <property type="component" value="Unassembled WGS sequence"/>
</dbReference>
<organism evidence="2 3">
    <name type="scientific">Mariniradius sediminis</name>
    <dbReference type="NCBI Taxonomy" id="2909237"/>
    <lineage>
        <taxon>Bacteria</taxon>
        <taxon>Pseudomonadati</taxon>
        <taxon>Bacteroidota</taxon>
        <taxon>Cytophagia</taxon>
        <taxon>Cytophagales</taxon>
        <taxon>Cyclobacteriaceae</taxon>
        <taxon>Mariniradius</taxon>
    </lineage>
</organism>
<dbReference type="EMBL" id="JAKEVZ010000011">
    <property type="protein sequence ID" value="MCF1752314.1"/>
    <property type="molecule type" value="Genomic_DNA"/>
</dbReference>
<dbReference type="PANTHER" id="PTHR10992">
    <property type="entry name" value="METHYLESTERASE FAMILY MEMBER"/>
    <property type="match status" value="1"/>
</dbReference>
<keyword evidence="3" id="KW-1185">Reference proteome</keyword>
<protein>
    <submittedName>
        <fullName evidence="2">Alpha/beta fold hydrolase</fullName>
    </submittedName>
</protein>
<dbReference type="Gene3D" id="3.40.50.1820">
    <property type="entry name" value="alpha/beta hydrolase"/>
    <property type="match status" value="1"/>
</dbReference>
<name>A0ABS9BYE3_9BACT</name>
<dbReference type="InterPro" id="IPR000073">
    <property type="entry name" value="AB_hydrolase_1"/>
</dbReference>
<proteinExistence type="predicted"/>
<dbReference type="RefSeq" id="WP_234862210.1">
    <property type="nucleotide sequence ID" value="NZ_JAKEVZ010000011.1"/>
</dbReference>